<name>A0AAV6YD26_9LAMI</name>
<evidence type="ECO:0000259" key="5">
    <source>
        <dbReference type="PROSITE" id="PS50157"/>
    </source>
</evidence>
<evidence type="ECO:0000313" key="7">
    <source>
        <dbReference type="EMBL" id="KAG8389393.1"/>
    </source>
</evidence>
<dbReference type="PROSITE" id="PS50846">
    <property type="entry name" value="HMA_2"/>
    <property type="match status" value="1"/>
</dbReference>
<evidence type="ECO:0000256" key="4">
    <source>
        <dbReference type="PROSITE-ProRule" id="PRU00042"/>
    </source>
</evidence>
<dbReference type="GO" id="GO:0008270">
    <property type="term" value="F:zinc ion binding"/>
    <property type="evidence" value="ECO:0007669"/>
    <property type="project" value="UniProtKB-KW"/>
</dbReference>
<dbReference type="SUPFAM" id="SSF55008">
    <property type="entry name" value="HMA, heavy metal-associated domain"/>
    <property type="match status" value="1"/>
</dbReference>
<dbReference type="InterPro" id="IPR047021">
    <property type="entry name" value="REXO1/3/4-like"/>
</dbReference>
<dbReference type="GO" id="GO:0003676">
    <property type="term" value="F:nucleic acid binding"/>
    <property type="evidence" value="ECO:0007669"/>
    <property type="project" value="InterPro"/>
</dbReference>
<dbReference type="PROSITE" id="PS50157">
    <property type="entry name" value="ZINC_FINGER_C2H2_2"/>
    <property type="match status" value="1"/>
</dbReference>
<dbReference type="GO" id="GO:0005634">
    <property type="term" value="C:nucleus"/>
    <property type="evidence" value="ECO:0007669"/>
    <property type="project" value="TreeGrafter"/>
</dbReference>
<dbReference type="GO" id="GO:0004527">
    <property type="term" value="F:exonuclease activity"/>
    <property type="evidence" value="ECO:0007669"/>
    <property type="project" value="InterPro"/>
</dbReference>
<protein>
    <recommendedName>
        <fullName evidence="9">C2H2-type domain-containing protein</fullName>
    </recommendedName>
</protein>
<dbReference type="Pfam" id="PF00403">
    <property type="entry name" value="HMA"/>
    <property type="match status" value="1"/>
</dbReference>
<dbReference type="InterPro" id="IPR036397">
    <property type="entry name" value="RNaseH_sf"/>
</dbReference>
<evidence type="ECO:0000256" key="3">
    <source>
        <dbReference type="ARBA" id="ARBA00022801"/>
    </source>
</evidence>
<dbReference type="InterPro" id="IPR013087">
    <property type="entry name" value="Znf_C2H2_type"/>
</dbReference>
<dbReference type="GO" id="GO:0016020">
    <property type="term" value="C:membrane"/>
    <property type="evidence" value="ECO:0007669"/>
    <property type="project" value="UniProtKB-SubCell"/>
</dbReference>
<organism evidence="7 8">
    <name type="scientific">Buddleja alternifolia</name>
    <dbReference type="NCBI Taxonomy" id="168488"/>
    <lineage>
        <taxon>Eukaryota</taxon>
        <taxon>Viridiplantae</taxon>
        <taxon>Streptophyta</taxon>
        <taxon>Embryophyta</taxon>
        <taxon>Tracheophyta</taxon>
        <taxon>Spermatophyta</taxon>
        <taxon>Magnoliopsida</taxon>
        <taxon>eudicotyledons</taxon>
        <taxon>Gunneridae</taxon>
        <taxon>Pentapetalae</taxon>
        <taxon>asterids</taxon>
        <taxon>lamiids</taxon>
        <taxon>Lamiales</taxon>
        <taxon>Scrophulariaceae</taxon>
        <taxon>Buddlejeae</taxon>
        <taxon>Buddleja</taxon>
    </lineage>
</organism>
<feature type="domain" description="HMA" evidence="6">
    <location>
        <begin position="7"/>
        <end position="73"/>
    </location>
</feature>
<evidence type="ECO:0008006" key="9">
    <source>
        <dbReference type="Google" id="ProtNLM"/>
    </source>
</evidence>
<accession>A0AAV6YD26</accession>
<keyword evidence="4" id="KW-0862">Zinc</keyword>
<keyword evidence="4" id="KW-0479">Metal-binding</keyword>
<dbReference type="Proteomes" id="UP000826271">
    <property type="component" value="Unassembled WGS sequence"/>
</dbReference>
<dbReference type="InterPro" id="IPR036163">
    <property type="entry name" value="HMA_dom_sf"/>
</dbReference>
<keyword evidence="3" id="KW-0378">Hydrolase</keyword>
<dbReference type="PROSITE" id="PS00028">
    <property type="entry name" value="ZINC_FINGER_C2H2_1"/>
    <property type="match status" value="1"/>
</dbReference>
<gene>
    <name evidence="7" type="ORF">BUALT_Bualt02G0224500</name>
</gene>
<dbReference type="InterPro" id="IPR013520">
    <property type="entry name" value="Ribonucl_H"/>
</dbReference>
<evidence type="ECO:0000259" key="6">
    <source>
        <dbReference type="PROSITE" id="PS50846"/>
    </source>
</evidence>
<keyword evidence="8" id="KW-1185">Reference proteome</keyword>
<feature type="domain" description="C2H2-type" evidence="5">
    <location>
        <begin position="159"/>
        <end position="188"/>
    </location>
</feature>
<dbReference type="EMBL" id="WHWC01000002">
    <property type="protein sequence ID" value="KAG8389393.1"/>
    <property type="molecule type" value="Genomic_DNA"/>
</dbReference>
<dbReference type="InterPro" id="IPR012337">
    <property type="entry name" value="RNaseH-like_sf"/>
</dbReference>
<dbReference type="PANTHER" id="PTHR12801:SF123">
    <property type="entry name" value="RNA EXONUCLEASE 4"/>
    <property type="match status" value="1"/>
</dbReference>
<dbReference type="InterPro" id="IPR006121">
    <property type="entry name" value="HMA_dom"/>
</dbReference>
<evidence type="ECO:0000256" key="1">
    <source>
        <dbReference type="ARBA" id="ARBA00004170"/>
    </source>
</evidence>
<dbReference type="Gene3D" id="3.30.70.100">
    <property type="match status" value="1"/>
</dbReference>
<keyword evidence="4" id="KW-0863">Zinc-finger</keyword>
<dbReference type="AlphaFoldDB" id="A0AAV6YD26"/>
<comment type="subcellular location">
    <subcellularLocation>
        <location evidence="1">Membrane</location>
        <topology evidence="1">Peripheral membrane protein</topology>
    </subcellularLocation>
</comment>
<dbReference type="GO" id="GO:0009626">
    <property type="term" value="P:plant-type hypersensitive response"/>
    <property type="evidence" value="ECO:0007669"/>
    <property type="project" value="UniProtKB-KW"/>
</dbReference>
<sequence>MENPGFEIIVLKVGNICCPAYQKRLKKELSKLDGVYSITINPEKSIVSVTGKVDANLLVKIITAKTDYVPPNVDDRICRDYYCRIHMRRIIIRDSVLPGESSWHFGHFPHHTSRPIHVSDQYGPRWLWRSRRLLQMVGFVQVDLCLDLVAMVLLVMSMHKCAACFKQYKKKEHLIAHMKTSYHSAHQPKCGVCQKHCKSFESLREHATGSLSKGNCSKIFAERGCKLCMRIFDSPFILNEHQQICFQPAPAHLGIMRLPCTESQIYDPPVTTENGEGSHPEAIAIDCAMVGGGSDESLDLCARVCLVDEDEKVIFHTYVIPQIPVTNYRYEVTGITEDHLREAMPLKEVQDKIRQILYNGESIGRLRLHGGKARLLLGHGLDHDLDCLKMNYPDHLLR</sequence>
<evidence type="ECO:0000256" key="2">
    <source>
        <dbReference type="ARBA" id="ARBA00022722"/>
    </source>
</evidence>
<dbReference type="SUPFAM" id="SSF53098">
    <property type="entry name" value="Ribonuclease H-like"/>
    <property type="match status" value="1"/>
</dbReference>
<evidence type="ECO:0000313" key="8">
    <source>
        <dbReference type="Proteomes" id="UP000826271"/>
    </source>
</evidence>
<dbReference type="Gene3D" id="3.30.420.10">
    <property type="entry name" value="Ribonuclease H-like superfamily/Ribonuclease H"/>
    <property type="match status" value="1"/>
</dbReference>
<comment type="caution">
    <text evidence="7">The sequence shown here is derived from an EMBL/GenBank/DDBJ whole genome shotgun (WGS) entry which is preliminary data.</text>
</comment>
<proteinExistence type="predicted"/>
<keyword evidence="2" id="KW-0540">Nuclease</keyword>
<dbReference type="PANTHER" id="PTHR12801">
    <property type="entry name" value="RNA EXONUCLEASE REXO1 / RECO3 FAMILY MEMBER-RELATED"/>
    <property type="match status" value="1"/>
</dbReference>
<dbReference type="Pfam" id="PF00929">
    <property type="entry name" value="RNase_T"/>
    <property type="match status" value="1"/>
</dbReference>
<reference evidence="7" key="1">
    <citation type="submission" date="2019-10" db="EMBL/GenBank/DDBJ databases">
        <authorList>
            <person name="Zhang R."/>
            <person name="Pan Y."/>
            <person name="Wang J."/>
            <person name="Ma R."/>
            <person name="Yu S."/>
        </authorList>
    </citation>
    <scope>NUCLEOTIDE SEQUENCE</scope>
    <source>
        <strain evidence="7">LA-IB0</strain>
        <tissue evidence="7">Leaf</tissue>
    </source>
</reference>